<dbReference type="InterPro" id="IPR011990">
    <property type="entry name" value="TPR-like_helical_dom_sf"/>
</dbReference>
<name>D6TET0_KTERA</name>
<dbReference type="PANTHER" id="PTHR35807">
    <property type="entry name" value="TRANSCRIPTIONAL REGULATOR REDD-RELATED"/>
    <property type="match status" value="1"/>
</dbReference>
<dbReference type="SUPFAM" id="SSF46894">
    <property type="entry name" value="C-terminal effector domain of the bipartite response regulators"/>
    <property type="match status" value="1"/>
</dbReference>
<proteinExistence type="predicted"/>
<dbReference type="AlphaFoldDB" id="D6TET0"/>
<evidence type="ECO:0000313" key="3">
    <source>
        <dbReference type="EMBL" id="EFH88529.1"/>
    </source>
</evidence>
<dbReference type="InterPro" id="IPR027417">
    <property type="entry name" value="P-loop_NTPase"/>
</dbReference>
<dbReference type="InterPro" id="IPR019734">
    <property type="entry name" value="TPR_rpt"/>
</dbReference>
<dbReference type="SUPFAM" id="SSF48452">
    <property type="entry name" value="TPR-like"/>
    <property type="match status" value="2"/>
</dbReference>
<dbReference type="InterPro" id="IPR059106">
    <property type="entry name" value="WHD_MalT"/>
</dbReference>
<dbReference type="GO" id="GO:0003677">
    <property type="term" value="F:DNA binding"/>
    <property type="evidence" value="ECO:0007669"/>
    <property type="project" value="InterPro"/>
</dbReference>
<feature type="repeat" description="TPR" evidence="1">
    <location>
        <begin position="648"/>
        <end position="681"/>
    </location>
</feature>
<sequence length="1115" mass="127874">MQDAYILRKLTGPPLPQTLLHREEILSRLSLVLTGKTQQHSQPQIQAASKLILLLAPAGYGKTTILADFASRGNARYCWYMLDRTDSDIITFLQRLVLSIRQQLPNFGEELDDILVSIAQEHIRETEGISHLIPLLDAFLQALETETKQQVVLLFCNYQEVNDTPILNQVTNYLLRGLPPHYALVIESRAIPELEFAHLLAHNQVYSFTQDDLRFSAHEVARLAQIQGIPSLSPGEAEQLESSFDGWISGMLLGTRLSNIRLLQGKRIPGPRALNTSMHHQQLFTYVVDSVFQRYPDLYTFLQEACILEEMLPSLCEEVLEIEHAEEYLQELERNGLFVTHRNEGEQQVYVCHQVLRDLFLEELERSNPQRFHALHQRAMHKLGKEQRYEQAIHHALQAQEDLMAARFIIDIFPGMFGQQRLTTLMRWCDLLSPAFREYAPQILLIQARVYLRLYNHTQALPLLERAEQVIFDKSSLIPPEHPHLLLTEIRIYKGSTLFRYGAYQQAADQCQQALDELPAHENVLRGEAYSIIGLSLCLRGNLPAGIAAVQKTLQFYGRSSSGYEVARLHSILANAYRWLGKLELAEHHVMRAMTCRLQMHDICGQIEDLNRLGLLKRSQGAIQEAEAHLLQALELARSPLHYESGQAYALVNLGNLYFDQAAFERALRTLEEGLALAEKLQDRYLINHTLCIMALTYLSLQDVETAHFLLSNAQFSPTQNEQPDYDRFLHDLTYSALLLHEEHYDEALSYLTALQASPSTTEKELMFVLQIRLAACYLGKQQSEDTLACLRKVKTALADSNGYGLCVLAELRNQPRLKHTLQTHPDLAQLRTLLHLEEVGAPQPLEEPVSMPVSSVEQKKGSRLRICAMGEPAVLIDENPVTRWRMARSMELFFLLLDQGHPLRKEQIIDALWQNYDKQSNQAFHSTLFYLRKAIGEACIVSQGGTYVLNLAAHYASIEYDVELFQEHFVRGKQLLEQEDEEGAQRAFEAMLALYQGDYVQTFYNDWSSSRRNELRQESLDAHRELALIAWHHEKIATSMKHWQQILASDNTQEEAHYGLMRCYVRQGKRSLALRQYRQCEKILQEELGARPGPTLQQFYQRLNNATSQINKDK</sequence>
<dbReference type="EMBL" id="ADVG01000001">
    <property type="protein sequence ID" value="EFH88529.1"/>
    <property type="molecule type" value="Genomic_DNA"/>
</dbReference>
<accession>D6TET0</accession>
<dbReference type="SMART" id="SM00028">
    <property type="entry name" value="TPR"/>
    <property type="match status" value="10"/>
</dbReference>
<feature type="domain" description="Bacterial transcriptional activator" evidence="2">
    <location>
        <begin position="961"/>
        <end position="1105"/>
    </location>
</feature>
<dbReference type="InterPro" id="IPR051677">
    <property type="entry name" value="AfsR-DnrI-RedD_regulator"/>
</dbReference>
<dbReference type="SMART" id="SM01043">
    <property type="entry name" value="BTAD"/>
    <property type="match status" value="1"/>
</dbReference>
<keyword evidence="4" id="KW-1185">Reference proteome</keyword>
<dbReference type="SUPFAM" id="SSF52540">
    <property type="entry name" value="P-loop containing nucleoside triphosphate hydrolases"/>
    <property type="match status" value="1"/>
</dbReference>
<dbReference type="OrthoDB" id="134937at2"/>
<comment type="caution">
    <text evidence="3">The sequence shown here is derived from an EMBL/GenBank/DDBJ whole genome shotgun (WGS) entry which is preliminary data.</text>
</comment>
<dbReference type="eggNOG" id="COG2909">
    <property type="taxonomic scope" value="Bacteria"/>
</dbReference>
<dbReference type="Pfam" id="PF13424">
    <property type="entry name" value="TPR_12"/>
    <property type="match status" value="1"/>
</dbReference>
<dbReference type="InterPro" id="IPR016032">
    <property type="entry name" value="Sig_transdc_resp-reg_C-effctor"/>
</dbReference>
<dbReference type="RefSeq" id="WP_007904597.1">
    <property type="nucleotide sequence ID" value="NZ_ADVG01000001.1"/>
</dbReference>
<dbReference type="Pfam" id="PF03704">
    <property type="entry name" value="BTAD"/>
    <property type="match status" value="1"/>
</dbReference>
<evidence type="ECO:0000313" key="4">
    <source>
        <dbReference type="Proteomes" id="UP000004508"/>
    </source>
</evidence>
<keyword evidence="1" id="KW-0802">TPR repeat</keyword>
<dbReference type="GO" id="GO:0006355">
    <property type="term" value="P:regulation of DNA-templated transcription"/>
    <property type="evidence" value="ECO:0007669"/>
    <property type="project" value="InterPro"/>
</dbReference>
<dbReference type="InterPro" id="IPR036388">
    <property type="entry name" value="WH-like_DNA-bd_sf"/>
</dbReference>
<dbReference type="PANTHER" id="PTHR35807:SF2">
    <property type="entry name" value="TRANSCRIPTIONAL ACTIVATOR DOMAIN"/>
    <property type="match status" value="1"/>
</dbReference>
<dbReference type="Gene3D" id="1.25.40.10">
    <property type="entry name" value="Tetratricopeptide repeat domain"/>
    <property type="match status" value="3"/>
</dbReference>
<dbReference type="InParanoid" id="D6TET0"/>
<dbReference type="Proteomes" id="UP000004508">
    <property type="component" value="Unassembled WGS sequence"/>
</dbReference>
<dbReference type="STRING" id="485913.Krac_10004"/>
<evidence type="ECO:0000256" key="1">
    <source>
        <dbReference type="PROSITE-ProRule" id="PRU00339"/>
    </source>
</evidence>
<organism evidence="3 4">
    <name type="scientific">Ktedonobacter racemifer DSM 44963</name>
    <dbReference type="NCBI Taxonomy" id="485913"/>
    <lineage>
        <taxon>Bacteria</taxon>
        <taxon>Bacillati</taxon>
        <taxon>Chloroflexota</taxon>
        <taxon>Ktedonobacteria</taxon>
        <taxon>Ktedonobacterales</taxon>
        <taxon>Ktedonobacteraceae</taxon>
        <taxon>Ktedonobacter</taxon>
    </lineage>
</organism>
<evidence type="ECO:0000259" key="2">
    <source>
        <dbReference type="SMART" id="SM01043"/>
    </source>
</evidence>
<reference evidence="3 4" key="1">
    <citation type="journal article" date="2011" name="Stand. Genomic Sci.">
        <title>Non-contiguous finished genome sequence and contextual data of the filamentous soil bacterium Ktedonobacter racemifer type strain (SOSP1-21).</title>
        <authorList>
            <person name="Chang Y.J."/>
            <person name="Land M."/>
            <person name="Hauser L."/>
            <person name="Chertkov O."/>
            <person name="Del Rio T.G."/>
            <person name="Nolan M."/>
            <person name="Copeland A."/>
            <person name="Tice H."/>
            <person name="Cheng J.F."/>
            <person name="Lucas S."/>
            <person name="Han C."/>
            <person name="Goodwin L."/>
            <person name="Pitluck S."/>
            <person name="Ivanova N."/>
            <person name="Ovchinikova G."/>
            <person name="Pati A."/>
            <person name="Chen A."/>
            <person name="Palaniappan K."/>
            <person name="Mavromatis K."/>
            <person name="Liolios K."/>
            <person name="Brettin T."/>
            <person name="Fiebig A."/>
            <person name="Rohde M."/>
            <person name="Abt B."/>
            <person name="Goker M."/>
            <person name="Detter J.C."/>
            <person name="Woyke T."/>
            <person name="Bristow J."/>
            <person name="Eisen J.A."/>
            <person name="Markowitz V."/>
            <person name="Hugenholtz P."/>
            <person name="Kyrpides N.C."/>
            <person name="Klenk H.P."/>
            <person name="Lapidus A."/>
        </authorList>
    </citation>
    <scope>NUCLEOTIDE SEQUENCE [LARGE SCALE GENOMIC DNA]</scope>
    <source>
        <strain evidence="4">DSM 44963</strain>
    </source>
</reference>
<dbReference type="Gene3D" id="3.40.50.300">
    <property type="entry name" value="P-loop containing nucleotide triphosphate hydrolases"/>
    <property type="match status" value="1"/>
</dbReference>
<dbReference type="InterPro" id="IPR005158">
    <property type="entry name" value="BTAD"/>
</dbReference>
<dbReference type="Pfam" id="PF25873">
    <property type="entry name" value="WHD_MalT"/>
    <property type="match status" value="1"/>
</dbReference>
<gene>
    <name evidence="3" type="ORF">Krac_10004</name>
</gene>
<dbReference type="Gene3D" id="1.10.10.10">
    <property type="entry name" value="Winged helix-like DNA-binding domain superfamily/Winged helix DNA-binding domain"/>
    <property type="match status" value="1"/>
</dbReference>
<protein>
    <submittedName>
        <fullName evidence="3">Transcriptional activator domain protein</fullName>
    </submittedName>
</protein>
<dbReference type="PROSITE" id="PS50005">
    <property type="entry name" value="TPR"/>
    <property type="match status" value="1"/>
</dbReference>
<dbReference type="eggNOG" id="COG3629">
    <property type="taxonomic scope" value="Bacteria"/>
</dbReference>